<protein>
    <submittedName>
        <fullName evidence="4 5">Protein N-lysine methyltransferase METTL21A-like</fullName>
    </submittedName>
</protein>
<dbReference type="OrthoDB" id="413520at2759"/>
<dbReference type="InterPro" id="IPR019410">
    <property type="entry name" value="Methyltransf_16"/>
</dbReference>
<dbReference type="GO" id="GO:0008168">
    <property type="term" value="F:methyltransferase activity"/>
    <property type="evidence" value="ECO:0007669"/>
    <property type="project" value="UniProtKB-KW"/>
</dbReference>
<dbReference type="RefSeq" id="XP_019632603.1">
    <property type="nucleotide sequence ID" value="XM_019777044.1"/>
</dbReference>
<dbReference type="Proteomes" id="UP000515135">
    <property type="component" value="Unplaced"/>
</dbReference>
<evidence type="ECO:0000256" key="2">
    <source>
        <dbReference type="ARBA" id="ARBA00022691"/>
    </source>
</evidence>
<proteinExistence type="predicted"/>
<organism evidence="3 5">
    <name type="scientific">Branchiostoma belcheri</name>
    <name type="common">Amphioxus</name>
    <dbReference type="NCBI Taxonomy" id="7741"/>
    <lineage>
        <taxon>Eukaryota</taxon>
        <taxon>Metazoa</taxon>
        <taxon>Chordata</taxon>
        <taxon>Cephalochordata</taxon>
        <taxon>Leptocardii</taxon>
        <taxon>Amphioxiformes</taxon>
        <taxon>Branchiostomatidae</taxon>
        <taxon>Branchiostoma</taxon>
    </lineage>
</organism>
<dbReference type="GO" id="GO:0032259">
    <property type="term" value="P:methylation"/>
    <property type="evidence" value="ECO:0007669"/>
    <property type="project" value="UniProtKB-KW"/>
</dbReference>
<reference evidence="4 5" key="1">
    <citation type="submission" date="2025-04" db="UniProtKB">
        <authorList>
            <consortium name="RefSeq"/>
        </authorList>
    </citation>
    <scope>IDENTIFICATION</scope>
    <source>
        <tissue evidence="4 5">Gonad</tissue>
    </source>
</reference>
<dbReference type="RefSeq" id="XP_019632602.1">
    <property type="nucleotide sequence ID" value="XM_019777043.1"/>
</dbReference>
<accession>A0A6P4Z7H8</accession>
<name>A0A6P4Z7H8_BRABE</name>
<dbReference type="SUPFAM" id="SSF53335">
    <property type="entry name" value="S-adenosyl-L-methionine-dependent methyltransferases"/>
    <property type="match status" value="1"/>
</dbReference>
<dbReference type="KEGG" id="bbel:109476148"/>
<keyword evidence="3" id="KW-1185">Reference proteome</keyword>
<evidence type="ECO:0000313" key="4">
    <source>
        <dbReference type="RefSeq" id="XP_019632602.1"/>
    </source>
</evidence>
<evidence type="ECO:0000313" key="5">
    <source>
        <dbReference type="RefSeq" id="XP_019632603.1"/>
    </source>
</evidence>
<dbReference type="PANTHER" id="PTHR14614">
    <property type="entry name" value="HEPATOCELLULAR CARCINOMA-ASSOCIATED ANTIGEN"/>
    <property type="match status" value="1"/>
</dbReference>
<dbReference type="AlphaFoldDB" id="A0A6P4Z7H8"/>
<evidence type="ECO:0000313" key="3">
    <source>
        <dbReference type="Proteomes" id="UP000515135"/>
    </source>
</evidence>
<keyword evidence="2" id="KW-0949">S-adenosyl-L-methionine</keyword>
<gene>
    <name evidence="4 5" type="primary">LOC109476148</name>
</gene>
<keyword evidence="1" id="KW-0808">Transferase</keyword>
<dbReference type="Gene3D" id="3.40.50.150">
    <property type="entry name" value="Vaccinia Virus protein VP39"/>
    <property type="match status" value="1"/>
</dbReference>
<keyword evidence="1" id="KW-0489">Methyltransferase</keyword>
<dbReference type="InterPro" id="IPR029063">
    <property type="entry name" value="SAM-dependent_MTases_sf"/>
</dbReference>
<sequence length="208" mass="23856">MADRKRLYKVPKETYTFCGNQVEIWEELANCGEGATVWESGETMSRYLEQSGLDLEDKEVLELGSGTGLVSIVASLMGAKVTATDLGEVLCCTKGNIPRNTEDRVKHRPVIRRLEWGSDDLDGFIPQYDYVLGADIVYIKRTFPELMRTIMHVCGPQTTLILANKFRWYTDGEFYENVLSKKFDVEEILYDEENKVKVFRCKKKTEEV</sequence>
<dbReference type="GeneID" id="109476148"/>
<dbReference type="PANTHER" id="PTHR14614:SF132">
    <property type="entry name" value="PROTEIN-LYSINE METHYLTRANSFERASE C42C1.13"/>
    <property type="match status" value="1"/>
</dbReference>
<dbReference type="Pfam" id="PF10294">
    <property type="entry name" value="Methyltransf_16"/>
    <property type="match status" value="1"/>
</dbReference>
<evidence type="ECO:0000256" key="1">
    <source>
        <dbReference type="ARBA" id="ARBA00022603"/>
    </source>
</evidence>